<gene>
    <name evidence="1" type="ORF">GGR39_001185</name>
</gene>
<evidence type="ECO:0000313" key="2">
    <source>
        <dbReference type="Proteomes" id="UP000561459"/>
    </source>
</evidence>
<name>A0A7W6BZV7_9SPHN</name>
<accession>A0A7W6BZV7</accession>
<comment type="caution">
    <text evidence="1">The sequence shown here is derived from an EMBL/GenBank/DDBJ whole genome shotgun (WGS) entry which is preliminary data.</text>
</comment>
<dbReference type="InterPro" id="IPR011727">
    <property type="entry name" value="CHP02117"/>
</dbReference>
<sequence>MATAPTRKLIRGLLWLLAAIVLAVALYVLAAWIGSSIPRNAKWREPKDGGVLIGVETNGVHTALVLPITSPEKDWRADFPLADLRRPDRPYTHVSISWGEREVFLDTPTWRDLSPRTVFNVLTRGGDALSHISYYVRPVASDDLRPFRLSANEYARLVSTIETSLRTVRPPRHYPGYGQSDVFYDAPGLYTVIKTCNQWTSNRLADAGIRTGWWTPIAGGVMKWLPPTLDEGVFSRSPQPARVAVQSR</sequence>
<dbReference type="AlphaFoldDB" id="A0A7W6BZV7"/>
<dbReference type="RefSeq" id="WP_246388364.1">
    <property type="nucleotide sequence ID" value="NZ_JACIDY010000002.1"/>
</dbReference>
<proteinExistence type="predicted"/>
<reference evidence="1 2" key="1">
    <citation type="submission" date="2020-08" db="EMBL/GenBank/DDBJ databases">
        <title>Genomic Encyclopedia of Type Strains, Phase IV (KMG-IV): sequencing the most valuable type-strain genomes for metagenomic binning, comparative biology and taxonomic classification.</title>
        <authorList>
            <person name="Goeker M."/>
        </authorList>
    </citation>
    <scope>NUCLEOTIDE SEQUENCE [LARGE SCALE GENOMIC DNA]</scope>
    <source>
        <strain evidence="1 2">DSM 27568</strain>
    </source>
</reference>
<organism evidence="1 2">
    <name type="scientific">Novosphingobium fluoreni</name>
    <dbReference type="NCBI Taxonomy" id="1391222"/>
    <lineage>
        <taxon>Bacteria</taxon>
        <taxon>Pseudomonadati</taxon>
        <taxon>Pseudomonadota</taxon>
        <taxon>Alphaproteobacteria</taxon>
        <taxon>Sphingomonadales</taxon>
        <taxon>Sphingomonadaceae</taxon>
        <taxon>Novosphingobium</taxon>
    </lineage>
</organism>
<dbReference type="Proteomes" id="UP000561459">
    <property type="component" value="Unassembled WGS sequence"/>
</dbReference>
<keyword evidence="2" id="KW-1185">Reference proteome</keyword>
<dbReference type="Pfam" id="PF09601">
    <property type="entry name" value="DUF2459"/>
    <property type="match status" value="1"/>
</dbReference>
<dbReference type="EMBL" id="JACIDY010000002">
    <property type="protein sequence ID" value="MBB3939545.1"/>
    <property type="molecule type" value="Genomic_DNA"/>
</dbReference>
<protein>
    <submittedName>
        <fullName evidence="1">Uncharacterized protein (TIGR02117 family)</fullName>
    </submittedName>
</protein>
<evidence type="ECO:0000313" key="1">
    <source>
        <dbReference type="EMBL" id="MBB3939545.1"/>
    </source>
</evidence>